<dbReference type="AlphaFoldDB" id="A0A0M8ZX17"/>
<keyword evidence="5" id="KW-0677">Repeat</keyword>
<dbReference type="STRING" id="166423.A0A0M8ZX17"/>
<dbReference type="PANTHER" id="PTHR14344:SF3">
    <property type="entry name" value="WD REPEAT-CONTAINING PROTEIN 6"/>
    <property type="match status" value="1"/>
</dbReference>
<evidence type="ECO:0000256" key="3">
    <source>
        <dbReference type="ARBA" id="ARBA00022574"/>
    </source>
</evidence>
<feature type="repeat" description="WD" evidence="8">
    <location>
        <begin position="184"/>
        <end position="225"/>
    </location>
</feature>
<reference evidence="9 10" key="1">
    <citation type="submission" date="2015-07" db="EMBL/GenBank/DDBJ databases">
        <title>The genome of Melipona quadrifasciata.</title>
        <authorList>
            <person name="Pan H."/>
            <person name="Kapheim K."/>
        </authorList>
    </citation>
    <scope>NUCLEOTIDE SEQUENCE [LARGE SCALE GENOMIC DNA]</scope>
    <source>
        <strain evidence="9">0111107301</strain>
        <tissue evidence="9">Whole body</tissue>
    </source>
</reference>
<dbReference type="OrthoDB" id="5594999at2759"/>
<name>A0A0M8ZX17_9HYME</name>
<keyword evidence="3 8" id="KW-0853">WD repeat</keyword>
<evidence type="ECO:0000256" key="7">
    <source>
        <dbReference type="ARBA" id="ARBA00040154"/>
    </source>
</evidence>
<dbReference type="PANTHER" id="PTHR14344">
    <property type="entry name" value="WD REPEAT PROTEIN"/>
    <property type="match status" value="1"/>
</dbReference>
<proteinExistence type="inferred from homology"/>
<evidence type="ECO:0000313" key="9">
    <source>
        <dbReference type="EMBL" id="KOX72667.1"/>
    </source>
</evidence>
<dbReference type="GO" id="GO:0005737">
    <property type="term" value="C:cytoplasm"/>
    <property type="evidence" value="ECO:0007669"/>
    <property type="project" value="UniProtKB-SubCell"/>
</dbReference>
<evidence type="ECO:0000256" key="1">
    <source>
        <dbReference type="ARBA" id="ARBA00004496"/>
    </source>
</evidence>
<sequence length="1054" mass="121618">MFSKFLCTDVLAIRCVDNLIFVGMGCVLYIFNGNTYKLEEKINCLYPYNIHGIIEGPDNKLTVFGENLFCTYKIHLKQKTLTIEEDSCKKRLNDWIVSAKWVVFDGYNYLCVLLAHNNICIYDIFSECYRSIWCEEKCILYAGSILDNSNEDVIIFSGTVYQEILIWQINYAHRDNTSPVLHCLQGHNGVIFSVVYDPLAQLICSTSDDRTVRLWKISNNKSEDNDHILEGKLEKINWREVNIRLMRTMFGHTARVWKSIIRNEILITIGEDSLMCTWSLDGKLLNKVYAHHGAAIWSIDISNDNKIIFTGGADGAIHAWPFVNDYIQKAILLPKAHIHTLPKYVCCLRSGNFLIFNENGTLFTFDNCYRSLGSLYLEKYSTYCVMEVSLCRSCVCFASRDGYITIYKAPNKELQQIIEEKIMDSQIFSVQWLENNKLVICGINGILKIVGIAEEGLITVESVCLLPYSRERWLTAAVLYEGLLVCGDRAGNMHVFDLEKPVSYNGANISETNNKCIQTFVKVHGKIGIQSFIVFNSKLISTGRDGMLKFYELNKHEKQKLLCTLHKQKMPMDWISGYLKSSDDIFILGFKEVEFIIYSMFHYRILMRVPCGGGHRSWDCMLQNEFVVFLYIRNKQVYVSDFPLSSFTSPVLLNGFHTKEIYCINPILKIGQNNIFISGGEDSTVRISCISSTTMNSNFFFRTLNIFDGHISSIKFITYLSLQTDHSYNKYLIFSGGGRAQIKVWEIDIKDSEICLQNTDVSCHDITSHMLYGFDRSRKKQWQESNHFYNMEPESRYMDIEVYRCPTNLHYILLFVACADGFVRLFLYNINTRNISLKTHVKCVDRCITKITVLTYNEKVIVLTMSTDGIGRFIDFTDIISKIIIFPQNEEQEYHNCKNLFIVSFNLHQSGINSYDIKMIEKNEYLLATGGDDNLFNIICFKVQFQSTKKELHISLLSKWSSSTAHAAQITGIIFREKNIIFSVGVDQQVNMYYYNYTNSILSVTFLKKISTFVTDAKGLTSWYNSKYISHLIFSNDFSQILLYSNGLMFSYWY</sequence>
<comment type="subcellular location">
    <subcellularLocation>
        <location evidence="1">Cytoplasm</location>
    </subcellularLocation>
</comment>
<evidence type="ECO:0000256" key="2">
    <source>
        <dbReference type="ARBA" id="ARBA00022490"/>
    </source>
</evidence>
<gene>
    <name evidence="9" type="ORF">WN51_02961</name>
</gene>
<protein>
    <recommendedName>
        <fullName evidence="7">tRNA (34-2'-O)-methyltransferase regulator WDR6</fullName>
    </recommendedName>
</protein>
<dbReference type="GO" id="GO:0030488">
    <property type="term" value="P:tRNA methylation"/>
    <property type="evidence" value="ECO:0007669"/>
    <property type="project" value="TreeGrafter"/>
</dbReference>
<dbReference type="Gene3D" id="2.130.10.10">
    <property type="entry name" value="YVTN repeat-like/Quinoprotein amine dehydrogenase"/>
    <property type="match status" value="4"/>
</dbReference>
<dbReference type="SMART" id="SM00320">
    <property type="entry name" value="WD40"/>
    <property type="match status" value="9"/>
</dbReference>
<accession>A0A0M8ZX17</accession>
<dbReference type="EMBL" id="KQ435814">
    <property type="protein sequence ID" value="KOX72667.1"/>
    <property type="molecule type" value="Genomic_DNA"/>
</dbReference>
<dbReference type="Pfam" id="PF00400">
    <property type="entry name" value="WD40"/>
    <property type="match status" value="2"/>
</dbReference>
<evidence type="ECO:0000256" key="6">
    <source>
        <dbReference type="ARBA" id="ARBA00038255"/>
    </source>
</evidence>
<evidence type="ECO:0000256" key="8">
    <source>
        <dbReference type="PROSITE-ProRule" id="PRU00221"/>
    </source>
</evidence>
<keyword evidence="2" id="KW-0963">Cytoplasm</keyword>
<dbReference type="InterPro" id="IPR036322">
    <property type="entry name" value="WD40_repeat_dom_sf"/>
</dbReference>
<evidence type="ECO:0000313" key="10">
    <source>
        <dbReference type="Proteomes" id="UP000053105"/>
    </source>
</evidence>
<dbReference type="PROSITE" id="PS50294">
    <property type="entry name" value="WD_REPEATS_REGION"/>
    <property type="match status" value="2"/>
</dbReference>
<dbReference type="InterPro" id="IPR051973">
    <property type="entry name" value="tRNA_Anticodon_Mtase-Reg"/>
</dbReference>
<evidence type="ECO:0000256" key="4">
    <source>
        <dbReference type="ARBA" id="ARBA00022694"/>
    </source>
</evidence>
<dbReference type="SUPFAM" id="SSF50978">
    <property type="entry name" value="WD40 repeat-like"/>
    <property type="match status" value="4"/>
</dbReference>
<dbReference type="PROSITE" id="PS50082">
    <property type="entry name" value="WD_REPEATS_2"/>
    <property type="match status" value="2"/>
</dbReference>
<dbReference type="Proteomes" id="UP000053105">
    <property type="component" value="Unassembled WGS sequence"/>
</dbReference>
<dbReference type="InterPro" id="IPR015943">
    <property type="entry name" value="WD40/YVTN_repeat-like_dom_sf"/>
</dbReference>
<dbReference type="InterPro" id="IPR001680">
    <property type="entry name" value="WD40_rpt"/>
</dbReference>
<organism evidence="9 10">
    <name type="scientific">Melipona quadrifasciata</name>
    <dbReference type="NCBI Taxonomy" id="166423"/>
    <lineage>
        <taxon>Eukaryota</taxon>
        <taxon>Metazoa</taxon>
        <taxon>Ecdysozoa</taxon>
        <taxon>Arthropoda</taxon>
        <taxon>Hexapoda</taxon>
        <taxon>Insecta</taxon>
        <taxon>Pterygota</taxon>
        <taxon>Neoptera</taxon>
        <taxon>Endopterygota</taxon>
        <taxon>Hymenoptera</taxon>
        <taxon>Apocrita</taxon>
        <taxon>Aculeata</taxon>
        <taxon>Apoidea</taxon>
        <taxon>Anthophila</taxon>
        <taxon>Apidae</taxon>
        <taxon>Melipona</taxon>
    </lineage>
</organism>
<comment type="similarity">
    <text evidence="6">Belongs to the WD repeat WDR6 family.</text>
</comment>
<evidence type="ECO:0000256" key="5">
    <source>
        <dbReference type="ARBA" id="ARBA00022737"/>
    </source>
</evidence>
<keyword evidence="4" id="KW-0819">tRNA processing</keyword>
<feature type="repeat" description="WD" evidence="8">
    <location>
        <begin position="289"/>
        <end position="320"/>
    </location>
</feature>
<keyword evidence="10" id="KW-1185">Reference proteome</keyword>